<evidence type="ECO:0000313" key="5">
    <source>
        <dbReference type="Proteomes" id="UP001595855"/>
    </source>
</evidence>
<proteinExistence type="predicted"/>
<dbReference type="InterPro" id="IPR000182">
    <property type="entry name" value="GNAT_dom"/>
</dbReference>
<dbReference type="EMBL" id="JBHSJO010000001">
    <property type="protein sequence ID" value="MFC5018452.1"/>
    <property type="molecule type" value="Genomic_DNA"/>
</dbReference>
<evidence type="ECO:0000259" key="3">
    <source>
        <dbReference type="PROSITE" id="PS51186"/>
    </source>
</evidence>
<dbReference type="InterPro" id="IPR050832">
    <property type="entry name" value="Bact_Acetyltransf"/>
</dbReference>
<dbReference type="CDD" id="cd04301">
    <property type="entry name" value="NAT_SF"/>
    <property type="match status" value="1"/>
</dbReference>
<dbReference type="Gene3D" id="3.40.630.30">
    <property type="match status" value="1"/>
</dbReference>
<accession>A0ABV9WZJ7</accession>
<keyword evidence="2" id="KW-0012">Acyltransferase</keyword>
<name>A0ABV9WZJ7_9ACTN</name>
<evidence type="ECO:0000256" key="1">
    <source>
        <dbReference type="ARBA" id="ARBA00022679"/>
    </source>
</evidence>
<protein>
    <submittedName>
        <fullName evidence="4">GNAT family N-acetyltransferase</fullName>
    </submittedName>
</protein>
<organism evidence="4 5">
    <name type="scientific">Streptomyces lienomycini</name>
    <dbReference type="NCBI Taxonomy" id="284035"/>
    <lineage>
        <taxon>Bacteria</taxon>
        <taxon>Bacillati</taxon>
        <taxon>Actinomycetota</taxon>
        <taxon>Actinomycetes</taxon>
        <taxon>Kitasatosporales</taxon>
        <taxon>Streptomycetaceae</taxon>
        <taxon>Streptomyces</taxon>
    </lineage>
</organism>
<evidence type="ECO:0000256" key="2">
    <source>
        <dbReference type="ARBA" id="ARBA00023315"/>
    </source>
</evidence>
<dbReference type="PROSITE" id="PS51186">
    <property type="entry name" value="GNAT"/>
    <property type="match status" value="1"/>
</dbReference>
<comment type="caution">
    <text evidence="4">The sequence shown here is derived from an EMBL/GenBank/DDBJ whole genome shotgun (WGS) entry which is preliminary data.</text>
</comment>
<keyword evidence="1" id="KW-0808">Transferase</keyword>
<dbReference type="Proteomes" id="UP001595855">
    <property type="component" value="Unassembled WGS sequence"/>
</dbReference>
<dbReference type="PANTHER" id="PTHR43877">
    <property type="entry name" value="AMINOALKYLPHOSPHONATE N-ACETYLTRANSFERASE-RELATED-RELATED"/>
    <property type="match status" value="1"/>
</dbReference>
<dbReference type="RefSeq" id="WP_271415409.1">
    <property type="nucleotide sequence ID" value="NZ_BAAATN010000017.1"/>
</dbReference>
<dbReference type="InterPro" id="IPR016181">
    <property type="entry name" value="Acyl_CoA_acyltransferase"/>
</dbReference>
<dbReference type="PANTHER" id="PTHR43877:SF2">
    <property type="entry name" value="AMINOALKYLPHOSPHONATE N-ACETYLTRANSFERASE-RELATED"/>
    <property type="match status" value="1"/>
</dbReference>
<keyword evidence="5" id="KW-1185">Reference proteome</keyword>
<dbReference type="SUPFAM" id="SSF55729">
    <property type="entry name" value="Acyl-CoA N-acyltransferases (Nat)"/>
    <property type="match status" value="1"/>
</dbReference>
<gene>
    <name evidence="4" type="ORF">ACFPRC_26760</name>
</gene>
<feature type="domain" description="N-acetyltransferase" evidence="3">
    <location>
        <begin position="14"/>
        <end position="165"/>
    </location>
</feature>
<dbReference type="Pfam" id="PF13673">
    <property type="entry name" value="Acetyltransf_10"/>
    <property type="match status" value="1"/>
</dbReference>
<reference evidence="5" key="1">
    <citation type="journal article" date="2019" name="Int. J. Syst. Evol. Microbiol.">
        <title>The Global Catalogue of Microorganisms (GCM) 10K type strain sequencing project: providing services to taxonomists for standard genome sequencing and annotation.</title>
        <authorList>
            <consortium name="The Broad Institute Genomics Platform"/>
            <consortium name="The Broad Institute Genome Sequencing Center for Infectious Disease"/>
            <person name="Wu L."/>
            <person name="Ma J."/>
        </authorList>
    </citation>
    <scope>NUCLEOTIDE SEQUENCE [LARGE SCALE GENOMIC DNA]</scope>
    <source>
        <strain evidence="5">CGMCC 4.1542</strain>
    </source>
</reference>
<evidence type="ECO:0000313" key="4">
    <source>
        <dbReference type="EMBL" id="MFC5018452.1"/>
    </source>
</evidence>
<sequence length="165" mass="17175">MSAPRSAARSAPAYAVRVAEDPADREACFAVRKDVFVAEQKVPEDIEYDAHDAGAVHVLAVRADGVPLGTGRLLHGAAAAARNGDGDPDVGSLGRLAVTAAARGLGVGAALVRALEDAARARGLTAVDLHAQTHALGFYERLGYQAYGPEFPDAGIPHRAMRRTL</sequence>